<feature type="binding site" evidence="15 16">
    <location>
        <begin position="135"/>
        <end position="140"/>
    </location>
    <ligand>
        <name>S-adenosyl-L-methionine</name>
        <dbReference type="ChEBI" id="CHEBI:59789"/>
    </ligand>
</feature>
<evidence type="ECO:0000256" key="17">
    <source>
        <dbReference type="RuleBase" id="RU003464"/>
    </source>
</evidence>
<evidence type="ECO:0000256" key="12">
    <source>
        <dbReference type="ARBA" id="ARBA00029736"/>
    </source>
</evidence>
<dbReference type="InterPro" id="IPR029026">
    <property type="entry name" value="tRNA_m1G_MTases_N"/>
</dbReference>
<evidence type="ECO:0000259" key="18">
    <source>
        <dbReference type="Pfam" id="PF01746"/>
    </source>
</evidence>
<comment type="caution">
    <text evidence="19">The sequence shown here is derived from an EMBL/GenBank/DDBJ whole genome shotgun (WGS) entry which is preliminary data.</text>
</comment>
<dbReference type="GO" id="GO:0052906">
    <property type="term" value="F:tRNA (guanine(37)-N1)-methyltransferase activity"/>
    <property type="evidence" value="ECO:0007669"/>
    <property type="project" value="UniProtKB-UniRule"/>
</dbReference>
<dbReference type="SUPFAM" id="SSF75217">
    <property type="entry name" value="alpha/beta knot"/>
    <property type="match status" value="1"/>
</dbReference>
<evidence type="ECO:0000256" key="10">
    <source>
        <dbReference type="ARBA" id="ARBA00022691"/>
    </source>
</evidence>
<dbReference type="FunFam" id="1.10.1270.20:FF:000001">
    <property type="entry name" value="tRNA (guanine-N(1)-)-methyltransferase"/>
    <property type="match status" value="1"/>
</dbReference>
<keyword evidence="8 15" id="KW-0489">Methyltransferase</keyword>
<evidence type="ECO:0000256" key="6">
    <source>
        <dbReference type="ARBA" id="ARBA00014679"/>
    </source>
</evidence>
<evidence type="ECO:0000256" key="13">
    <source>
        <dbReference type="ARBA" id="ARBA00033392"/>
    </source>
</evidence>
<dbReference type="Pfam" id="PF01746">
    <property type="entry name" value="tRNA_m1G_MT"/>
    <property type="match status" value="1"/>
</dbReference>
<dbReference type="PANTHER" id="PTHR46417:SF1">
    <property type="entry name" value="TRNA (GUANINE-N(1)-)-METHYLTRANSFERASE"/>
    <property type="match status" value="1"/>
</dbReference>
<dbReference type="FunFam" id="3.40.1280.10:FF:000001">
    <property type="entry name" value="tRNA (guanine-N(1)-)-methyltransferase"/>
    <property type="match status" value="1"/>
</dbReference>
<evidence type="ECO:0000256" key="1">
    <source>
        <dbReference type="ARBA" id="ARBA00002634"/>
    </source>
</evidence>
<dbReference type="AlphaFoldDB" id="A0A9D1T1X9"/>
<evidence type="ECO:0000256" key="9">
    <source>
        <dbReference type="ARBA" id="ARBA00022679"/>
    </source>
</evidence>
<comment type="subunit">
    <text evidence="4 15 17">Homodimer.</text>
</comment>
<evidence type="ECO:0000256" key="14">
    <source>
        <dbReference type="ARBA" id="ARBA00047783"/>
    </source>
</evidence>
<evidence type="ECO:0000256" key="3">
    <source>
        <dbReference type="ARBA" id="ARBA00007630"/>
    </source>
</evidence>
<proteinExistence type="inferred from homology"/>
<keyword evidence="10 15" id="KW-0949">S-adenosyl-L-methionine</keyword>
<dbReference type="NCBIfam" id="NF000648">
    <property type="entry name" value="PRK00026.1"/>
    <property type="match status" value="1"/>
</dbReference>
<evidence type="ECO:0000256" key="8">
    <source>
        <dbReference type="ARBA" id="ARBA00022603"/>
    </source>
</evidence>
<dbReference type="Gene3D" id="1.10.1270.20">
    <property type="entry name" value="tRNA(m1g37)methyltransferase, domain 2"/>
    <property type="match status" value="1"/>
</dbReference>
<evidence type="ECO:0000256" key="7">
    <source>
        <dbReference type="ARBA" id="ARBA00022490"/>
    </source>
</evidence>
<name>A0A9D1T1X9_9BACT</name>
<dbReference type="NCBIfam" id="TIGR00088">
    <property type="entry name" value="trmD"/>
    <property type="match status" value="1"/>
</dbReference>
<accession>A0A9D1T1X9</accession>
<comment type="function">
    <text evidence="1 15 17">Specifically methylates guanosine-37 in various tRNAs.</text>
</comment>
<feature type="domain" description="tRNA methyltransferase TRMD/TRM10-type" evidence="18">
    <location>
        <begin position="1"/>
        <end position="226"/>
    </location>
</feature>
<dbReference type="InterPro" id="IPR023148">
    <property type="entry name" value="tRNA_m1G_MeTrfase_C_sf"/>
</dbReference>
<comment type="catalytic activity">
    <reaction evidence="14 15 17">
        <text>guanosine(37) in tRNA + S-adenosyl-L-methionine = N(1)-methylguanosine(37) in tRNA + S-adenosyl-L-homocysteine + H(+)</text>
        <dbReference type="Rhea" id="RHEA:36899"/>
        <dbReference type="Rhea" id="RHEA-COMP:10145"/>
        <dbReference type="Rhea" id="RHEA-COMP:10147"/>
        <dbReference type="ChEBI" id="CHEBI:15378"/>
        <dbReference type="ChEBI" id="CHEBI:57856"/>
        <dbReference type="ChEBI" id="CHEBI:59789"/>
        <dbReference type="ChEBI" id="CHEBI:73542"/>
        <dbReference type="ChEBI" id="CHEBI:74269"/>
        <dbReference type="EC" id="2.1.1.228"/>
    </reaction>
</comment>
<dbReference type="Gene3D" id="3.40.1280.10">
    <property type="match status" value="1"/>
</dbReference>
<dbReference type="GO" id="GO:0005829">
    <property type="term" value="C:cytosol"/>
    <property type="evidence" value="ECO:0007669"/>
    <property type="project" value="TreeGrafter"/>
</dbReference>
<protein>
    <recommendedName>
        <fullName evidence="6 15">tRNA (guanine-N(1)-)-methyltransferase</fullName>
        <ecNumber evidence="5 15">2.1.1.228</ecNumber>
    </recommendedName>
    <alternativeName>
        <fullName evidence="12 15">M1G-methyltransferase</fullName>
    </alternativeName>
    <alternativeName>
        <fullName evidence="13 15">tRNA [GM37] methyltransferase</fullName>
    </alternativeName>
</protein>
<dbReference type="HAMAP" id="MF_00605">
    <property type="entry name" value="TrmD"/>
    <property type="match status" value="1"/>
</dbReference>
<keyword evidence="9 15" id="KW-0808">Transferase</keyword>
<feature type="binding site" evidence="15 16">
    <location>
        <position position="115"/>
    </location>
    <ligand>
        <name>S-adenosyl-L-methionine</name>
        <dbReference type="ChEBI" id="CHEBI:59789"/>
    </ligand>
</feature>
<dbReference type="EMBL" id="DVOG01000082">
    <property type="protein sequence ID" value="HIV04151.1"/>
    <property type="molecule type" value="Genomic_DNA"/>
</dbReference>
<dbReference type="InterPro" id="IPR002649">
    <property type="entry name" value="tRNA_m1G_MeTrfase_TrmD"/>
</dbReference>
<sequence>MRIDILTLFPEMVSGFFSASILGRAVKKGILDIRLHDIRDWSTDKHRRVDDRPFGGGAGMLMTPQPVFDAVESVRGNAPEDAGTPVVYLCPDGEPLTNGIARELAAEKRLILLSGHYEGIDQRIRDALVTREISIGDYVLTNGTIAAAVLVDCIARQIPGVLGKENSLTSDSFNDKLLSFPQFTRPEVFRDMPVPPVLLSGNHAEIQRWRREQQIRKTKERRPELFISKENQKS</sequence>
<dbReference type="GO" id="GO:0002939">
    <property type="term" value="P:tRNA N1-guanine methylation"/>
    <property type="evidence" value="ECO:0007669"/>
    <property type="project" value="TreeGrafter"/>
</dbReference>
<comment type="subcellular location">
    <subcellularLocation>
        <location evidence="2 15 17">Cytoplasm</location>
    </subcellularLocation>
</comment>
<dbReference type="InterPro" id="IPR029028">
    <property type="entry name" value="Alpha/beta_knot_MTases"/>
</dbReference>
<reference evidence="19" key="1">
    <citation type="submission" date="2020-10" db="EMBL/GenBank/DDBJ databases">
        <authorList>
            <person name="Gilroy R."/>
        </authorList>
    </citation>
    <scope>NUCLEOTIDE SEQUENCE</scope>
    <source>
        <strain evidence="19">10669</strain>
    </source>
</reference>
<evidence type="ECO:0000256" key="2">
    <source>
        <dbReference type="ARBA" id="ARBA00004496"/>
    </source>
</evidence>
<comment type="similarity">
    <text evidence="3 15 17">Belongs to the RNA methyltransferase TrmD family.</text>
</comment>
<evidence type="ECO:0000313" key="19">
    <source>
        <dbReference type="EMBL" id="HIV04151.1"/>
    </source>
</evidence>
<gene>
    <name evidence="15 19" type="primary">trmD</name>
    <name evidence="19" type="ORF">IAC75_03240</name>
</gene>
<keyword evidence="7 15" id="KW-0963">Cytoplasm</keyword>
<reference evidence="19" key="2">
    <citation type="journal article" date="2021" name="PeerJ">
        <title>Extensive microbial diversity within the chicken gut microbiome revealed by metagenomics and culture.</title>
        <authorList>
            <person name="Gilroy R."/>
            <person name="Ravi A."/>
            <person name="Getino M."/>
            <person name="Pursley I."/>
            <person name="Horton D.L."/>
            <person name="Alikhan N.F."/>
            <person name="Baker D."/>
            <person name="Gharbi K."/>
            <person name="Hall N."/>
            <person name="Watson M."/>
            <person name="Adriaenssens E.M."/>
            <person name="Foster-Nyarko E."/>
            <person name="Jarju S."/>
            <person name="Secka A."/>
            <person name="Antonio M."/>
            <person name="Oren A."/>
            <person name="Chaudhuri R.R."/>
            <person name="La Ragione R."/>
            <person name="Hildebrand F."/>
            <person name="Pallen M.J."/>
        </authorList>
    </citation>
    <scope>NUCLEOTIDE SEQUENCE</scope>
    <source>
        <strain evidence="19">10669</strain>
    </source>
</reference>
<keyword evidence="11 15" id="KW-0819">tRNA processing</keyword>
<dbReference type="PIRSF" id="PIRSF000386">
    <property type="entry name" value="tRNA_mtase"/>
    <property type="match status" value="1"/>
</dbReference>
<evidence type="ECO:0000256" key="5">
    <source>
        <dbReference type="ARBA" id="ARBA00012807"/>
    </source>
</evidence>
<dbReference type="InterPro" id="IPR016009">
    <property type="entry name" value="tRNA_MeTrfase_TRMD/TRM10"/>
</dbReference>
<evidence type="ECO:0000256" key="16">
    <source>
        <dbReference type="PIRSR" id="PIRSR000386-1"/>
    </source>
</evidence>
<evidence type="ECO:0000256" key="4">
    <source>
        <dbReference type="ARBA" id="ARBA00011738"/>
    </source>
</evidence>
<dbReference type="EC" id="2.1.1.228" evidence="5 15"/>
<evidence type="ECO:0000313" key="20">
    <source>
        <dbReference type="Proteomes" id="UP000886812"/>
    </source>
</evidence>
<dbReference type="CDD" id="cd18080">
    <property type="entry name" value="TrmD-like"/>
    <property type="match status" value="1"/>
</dbReference>
<dbReference type="Proteomes" id="UP000886812">
    <property type="component" value="Unassembled WGS sequence"/>
</dbReference>
<organism evidence="19 20">
    <name type="scientific">Candidatus Spyradosoma merdigallinarum</name>
    <dbReference type="NCBI Taxonomy" id="2840950"/>
    <lineage>
        <taxon>Bacteria</taxon>
        <taxon>Pseudomonadati</taxon>
        <taxon>Verrucomicrobiota</taxon>
        <taxon>Opitutia</taxon>
        <taxon>Opitutia incertae sedis</taxon>
        <taxon>Candidatus Spyradosoma</taxon>
    </lineage>
</organism>
<dbReference type="PANTHER" id="PTHR46417">
    <property type="entry name" value="TRNA (GUANINE-N(1)-)-METHYLTRANSFERASE"/>
    <property type="match status" value="1"/>
</dbReference>
<evidence type="ECO:0000256" key="11">
    <source>
        <dbReference type="ARBA" id="ARBA00022694"/>
    </source>
</evidence>
<evidence type="ECO:0000256" key="15">
    <source>
        <dbReference type="HAMAP-Rule" id="MF_00605"/>
    </source>
</evidence>